<keyword evidence="2" id="KW-1185">Reference proteome</keyword>
<evidence type="ECO:0000313" key="1">
    <source>
        <dbReference type="EMBL" id="QWS34724.1"/>
    </source>
</evidence>
<accession>A0ACD1E7D8</accession>
<sequence length="1843" mass="196391">MTAPRPAVRSRSVLAVTATALTAATLLAFVVTPASAATVDDPRSPAGPTSSLDPVAAAGTERDAAVPAAGQPSGGPTADGVRVGDGSYAPTPPATITDIGDVRKTLDQHLYVDPSQAGKPVPTNQWWTDLLVSRYSGDMWAYPFVSSNSAAGTKVTIPTRWNSDGTAMRLEAPVTVGGTVDPTPDASDRVLADFEDGVPDGWVATGDAFDRTATGTSTGQSEVSGWLGSRFLDSFTDDGGDGATGTLTSPSFTIDRSTLAFLVGGGHHPDHEAVQLVVDGKVVASSTGTDSERLRWDSWDVSALRGRTATFRVVDDLRAGWAHVMVDQVLLTDAPDGLAERSSTTFTAKQADALRWGDWNVSWRMPQDGPGGQYMDVTSMQGSPYEWFEFHGMTPRITLQDGAEVTDGDGRALTLPVTTDRFEIRQDGHVFGVHAPDRTTFTRVGNALETSSGTPYLVLSAVPDHGMSLDDLHRTAFAVPRDTRMEYSYDPAAANVRQQWSIRTDPLQGDDHDTVQGWLQHQYADATTNLRFTGATYATPRGTMRTTVGHGGWTLDYAFTGTTPIGATPQAVGDSPYSEQVMREYLHDYAAKTTYGGDTYWGGKDVLQLAEYMTIARQIGDTEDARRLQETLETALTDWYTYTDGEREHFFAMYPTWKALVGFADSYGSAQFNDNHFHYGYFAVATALLGRVDHAWADRYEGMATLVVKQYANWDRDDARFPHMRTFGVWEGRSNAGGVSSPGGNNQESSSEAIQSEAGLFLLGTVLGDTDMQAAGAVQYVTERAAVRDYWQNVRGNPASASYDGNGAFPDAYRHGQAGILFDSGQAHATYFSGDPAWISGIQWMPTAPWFDYFGWDPDFSKALMREMMAARPAALGQAGTTDGNAGRIQMLTKKWWGVGTYGDTRITRDRQAAIGELQDAIRAVETNHPGYVTRRTTANPLWDRATDTLSVSVDDDGRVVFPERYWTPETLPAALVPAELDGPTADRLPEDWPIPSPLMPFLVDDFRADTATIDGLYGVDLTDHTPGRDTAHAARVFSGMGDALGNVVLGFLGQYDPDTYADVHAALWQAADPAVTGQSMAGLVYHQAMSNRTVGTEVTDRHTSDPLSQVFRAADGTISYVLDNPDTVQHTYDVYEGSEVIGRIAVPAQTQITSHLDAHLAEVVVSTDGSPRTIVPGATTTFTVTGCDQYGATTDLDDVRWSTDAGTISATGVHRASGPAEHATVTATVGGVSGSYRFRIAPAPVLTGIDVSPGADRLVVGSPQHFHAAGHDQYGDRADLPDDLTWSTTAPGAIDADGTLTTTAAGSGYVVATAGGVEGTAVVASVMTIPDAAAGTSPVASSSDGANTADRAVDGDRGTRWESAHGIDDVDYTIDLGRRTDVTDVEVDWENAAAQQYVVQVKDTADDTWRDVRRVEKTTPSADTVAVDTTARYVRLHLERRLTGYGYSIWDVRVLGTPSAATVDVTDLLVAPRASTVRPSATAALAAYGFDRDGYGGRLDAAQPDWSATGGGSVDRQGTVTAAATGDVTTTVTASVGRASGRATVTTLAEPTGDDGTGAGGAGDDGTGAGGAGDDGTLPSAPRDVAVGKPVTTSSDERGDLAGRNAVDADGRTRWSSAARDGEWLAVDLGAVLPVDRVEVDWEAASAEAYRLQVRDTADDDWRTVATETHGAGGGAVHPLDDVRARYVRIVADRRHTAYGVSLWAFRVLSTAGAPTPDLARGAAVSSSSDEGHGVPARNAVDGDSGSRWASGHTDDQWLAVDLGARHRLHGAVLRWEDASGRAYRIEARNADDDAWTTLATETAGDGGTDTQDLDGSWRYVRLHGVERATPYGYSLYDLEIR</sequence>
<name>A0ACD1E7D8_9MICO</name>
<organism evidence="1 2">
    <name type="scientific">Curtobacterium aetherium</name>
    <dbReference type="NCBI Taxonomy" id="2841594"/>
    <lineage>
        <taxon>Bacteria</taxon>
        <taxon>Bacillati</taxon>
        <taxon>Actinomycetota</taxon>
        <taxon>Actinomycetes</taxon>
        <taxon>Micrococcales</taxon>
        <taxon>Microbacteriaceae</taxon>
        <taxon>Curtobacterium</taxon>
    </lineage>
</organism>
<proteinExistence type="predicted"/>
<protein>
    <submittedName>
        <fullName evidence="1">Discoidin domain-containing protein</fullName>
    </submittedName>
</protein>
<gene>
    <name evidence="1" type="ORF">KM842_06200</name>
</gene>
<dbReference type="EMBL" id="CP076544">
    <property type="protein sequence ID" value="QWS34724.1"/>
    <property type="molecule type" value="Genomic_DNA"/>
</dbReference>
<dbReference type="Proteomes" id="UP000681794">
    <property type="component" value="Chromosome"/>
</dbReference>
<reference evidence="1" key="1">
    <citation type="submission" date="2021-06" db="EMBL/GenBank/DDBJ databases">
        <authorList>
            <person name="Ellington A.J."/>
            <person name="Bryan N.C."/>
            <person name="Christner B.C."/>
            <person name="Reisch C.R."/>
        </authorList>
    </citation>
    <scope>NUCLEOTIDE SEQUENCE</scope>
    <source>
        <strain evidence="1">L6-1</strain>
    </source>
</reference>
<evidence type="ECO:0000313" key="2">
    <source>
        <dbReference type="Proteomes" id="UP000681794"/>
    </source>
</evidence>